<feature type="compositionally biased region" description="Polar residues" evidence="1">
    <location>
        <begin position="149"/>
        <end position="176"/>
    </location>
</feature>
<evidence type="ECO:0000313" key="2">
    <source>
        <dbReference type="EMBL" id="CCC92234.1"/>
    </source>
</evidence>
<name>G0US72_TRYCI</name>
<dbReference type="GO" id="GO:0007005">
    <property type="term" value="P:mitochondrion organization"/>
    <property type="evidence" value="ECO:0007669"/>
    <property type="project" value="InterPro"/>
</dbReference>
<evidence type="ECO:0008006" key="3">
    <source>
        <dbReference type="Google" id="ProtNLM"/>
    </source>
</evidence>
<reference evidence="2" key="1">
    <citation type="journal article" date="2012" name="Proc. Natl. Acad. Sci. U.S.A.">
        <title>Antigenic diversity is generated by distinct evolutionary mechanisms in African trypanosome species.</title>
        <authorList>
            <person name="Jackson A.P."/>
            <person name="Berry A."/>
            <person name="Aslett M."/>
            <person name="Allison H.C."/>
            <person name="Burton P."/>
            <person name="Vavrova-Anderson J."/>
            <person name="Brown R."/>
            <person name="Browne H."/>
            <person name="Corton N."/>
            <person name="Hauser H."/>
            <person name="Gamble J."/>
            <person name="Gilderthorp R."/>
            <person name="Marcello L."/>
            <person name="McQuillan J."/>
            <person name="Otto T.D."/>
            <person name="Quail M.A."/>
            <person name="Sanders M.J."/>
            <person name="van Tonder A."/>
            <person name="Ginger M.L."/>
            <person name="Field M.C."/>
            <person name="Barry J.D."/>
            <person name="Hertz-Fowler C."/>
            <person name="Berriman M."/>
        </authorList>
    </citation>
    <scope>NUCLEOTIDE SEQUENCE</scope>
    <source>
        <strain evidence="2">IL3000</strain>
    </source>
</reference>
<feature type="region of interest" description="Disordered" evidence="1">
    <location>
        <begin position="149"/>
        <end position="183"/>
    </location>
</feature>
<dbReference type="InterPro" id="IPR027536">
    <property type="entry name" value="MDM34"/>
</dbReference>
<proteinExistence type="predicted"/>
<protein>
    <recommendedName>
        <fullName evidence="3">SMP-LTD domain-containing protein</fullName>
    </recommendedName>
</protein>
<dbReference type="PANTHER" id="PTHR28185">
    <property type="entry name" value="MITOCHONDRIAL DISTRIBUTION AND MORPHOLOGY PROTEIN 34"/>
    <property type="match status" value="1"/>
</dbReference>
<dbReference type="PANTHER" id="PTHR28185:SF1">
    <property type="entry name" value="MITOCHONDRIAL DISTRIBUTION AND MORPHOLOGY PROTEIN 34"/>
    <property type="match status" value="1"/>
</dbReference>
<dbReference type="AlphaFoldDB" id="G0US72"/>
<gene>
    <name evidence="2" type="ORF">TCIL3000_8_4560</name>
</gene>
<organism evidence="2">
    <name type="scientific">Trypanosoma congolense (strain IL3000)</name>
    <dbReference type="NCBI Taxonomy" id="1068625"/>
    <lineage>
        <taxon>Eukaryota</taxon>
        <taxon>Discoba</taxon>
        <taxon>Euglenozoa</taxon>
        <taxon>Kinetoplastea</taxon>
        <taxon>Metakinetoplastina</taxon>
        <taxon>Trypanosomatida</taxon>
        <taxon>Trypanosomatidae</taxon>
        <taxon>Trypanosoma</taxon>
        <taxon>Nannomonas</taxon>
    </lineage>
</organism>
<evidence type="ECO:0000256" key="1">
    <source>
        <dbReference type="SAM" id="MobiDB-lite"/>
    </source>
</evidence>
<dbReference type="VEuPathDB" id="TriTrypDB:TcIL3000_8_4560"/>
<accession>G0US72</accession>
<sequence length="300" mass="32650">MLQWEWPTKLSVEQEEALRTAVERVIRESMAHGSDGQIRGVVNVGELDLGSTPPEVILSGIRMLSAERTAIMVKVRYAGDFSIRMSGLEVNLDMVGSEAEEADNNFALPFFCPFEMTLRDIHVDGMAAIEILHELEENTQCDKTVNTATFSHVPSTRSRKSTSGLRPQRPASTTPARSSSGYGVLLGGGGRGAMRLPGALDNADGLLSSAETEGTSEGTLRSSARIRSSTPSFADVLSNRMSVKRRAIKVQLFGDPLKSFRVLSNFGSVQGADCKVEQTIRKMIKPAIEQLMEEGIVFNI</sequence>
<dbReference type="GO" id="GO:0032865">
    <property type="term" value="C:ERMES complex"/>
    <property type="evidence" value="ECO:0007669"/>
    <property type="project" value="InterPro"/>
</dbReference>
<dbReference type="EMBL" id="HE575321">
    <property type="protein sequence ID" value="CCC92234.1"/>
    <property type="molecule type" value="Genomic_DNA"/>
</dbReference>